<dbReference type="EMBL" id="CP066007">
    <property type="protein sequence ID" value="QQB46230.1"/>
    <property type="molecule type" value="Genomic_DNA"/>
</dbReference>
<dbReference type="Proteomes" id="UP000596145">
    <property type="component" value="Chromosome"/>
</dbReference>
<organism evidence="2 3">
    <name type="scientific">Corynebacterium glucuronolyticum</name>
    <dbReference type="NCBI Taxonomy" id="39791"/>
    <lineage>
        <taxon>Bacteria</taxon>
        <taxon>Bacillati</taxon>
        <taxon>Actinomycetota</taxon>
        <taxon>Actinomycetes</taxon>
        <taxon>Mycobacteriales</taxon>
        <taxon>Corynebacteriaceae</taxon>
        <taxon>Corynebacterium</taxon>
    </lineage>
</organism>
<dbReference type="SMART" id="SM00530">
    <property type="entry name" value="HTH_XRE"/>
    <property type="match status" value="1"/>
</dbReference>
<evidence type="ECO:0000313" key="2">
    <source>
        <dbReference type="EMBL" id="QQB46230.1"/>
    </source>
</evidence>
<name>A0A7T4JUW0_9CORY</name>
<dbReference type="Gene3D" id="1.10.260.40">
    <property type="entry name" value="lambda repressor-like DNA-binding domains"/>
    <property type="match status" value="1"/>
</dbReference>
<evidence type="ECO:0000259" key="1">
    <source>
        <dbReference type="PROSITE" id="PS50943"/>
    </source>
</evidence>
<dbReference type="GeneID" id="92759497"/>
<dbReference type="CDD" id="cd00093">
    <property type="entry name" value="HTH_XRE"/>
    <property type="match status" value="1"/>
</dbReference>
<evidence type="ECO:0000313" key="3">
    <source>
        <dbReference type="Proteomes" id="UP000596145"/>
    </source>
</evidence>
<dbReference type="Pfam" id="PF08667">
    <property type="entry name" value="BetR"/>
    <property type="match status" value="1"/>
</dbReference>
<dbReference type="AlphaFoldDB" id="A0A7T4JUW0"/>
<accession>A0A7T4JUW0</accession>
<dbReference type="PROSITE" id="PS50943">
    <property type="entry name" value="HTH_CROC1"/>
    <property type="match status" value="1"/>
</dbReference>
<dbReference type="RefSeq" id="WP_084036954.1">
    <property type="nucleotide sequence ID" value="NZ_CP066007.1"/>
</dbReference>
<dbReference type="InterPro" id="IPR001387">
    <property type="entry name" value="Cro/C1-type_HTH"/>
</dbReference>
<sequence>MPIELKSSSATVAEEIRAEMARQKISVNALAECIGMPISTLRRSINGSRPFGVDEVFKVTQALNVSATSIIQRAEKLAS</sequence>
<dbReference type="InterPro" id="IPR010982">
    <property type="entry name" value="Lambda_DNA-bd_dom_sf"/>
</dbReference>
<proteinExistence type="predicted"/>
<dbReference type="OrthoDB" id="4775426at2"/>
<dbReference type="InterPro" id="IPR013975">
    <property type="entry name" value="Tscrpt_reg_BetR_N"/>
</dbReference>
<protein>
    <submittedName>
        <fullName evidence="2">Helix-turn-helix transcriptional regulator</fullName>
    </submittedName>
</protein>
<dbReference type="SUPFAM" id="SSF47413">
    <property type="entry name" value="lambda repressor-like DNA-binding domains"/>
    <property type="match status" value="1"/>
</dbReference>
<feature type="domain" description="HTH cro/C1-type" evidence="1">
    <location>
        <begin position="16"/>
        <end position="70"/>
    </location>
</feature>
<gene>
    <name evidence="2" type="ORF">I6I10_12420</name>
</gene>
<dbReference type="GO" id="GO:0003677">
    <property type="term" value="F:DNA binding"/>
    <property type="evidence" value="ECO:0007669"/>
    <property type="project" value="InterPro"/>
</dbReference>
<reference evidence="2 3" key="1">
    <citation type="submission" date="2020-12" db="EMBL/GenBank/DDBJ databases">
        <title>FDA dAtabase for Regulatory Grade micrObial Sequences (FDA-ARGOS): Supporting development and validation of Infectious Disease Dx tests.</title>
        <authorList>
            <person name="Sproer C."/>
            <person name="Gronow S."/>
            <person name="Severitt S."/>
            <person name="Schroder I."/>
            <person name="Tallon L."/>
            <person name="Sadzewicz L."/>
            <person name="Zhao X."/>
            <person name="Boylan J."/>
            <person name="Ott S."/>
            <person name="Bowen H."/>
            <person name="Vavikolanu K."/>
            <person name="Mehta A."/>
            <person name="Aluvathingal J."/>
            <person name="Nadendla S."/>
            <person name="Lowell S."/>
            <person name="Myers T."/>
            <person name="Yan Y."/>
            <person name="Sichtig H."/>
        </authorList>
    </citation>
    <scope>NUCLEOTIDE SEQUENCE [LARGE SCALE GENOMIC DNA]</scope>
    <source>
        <strain evidence="2 3">FDAARGOS_1053</strain>
    </source>
</reference>